<dbReference type="FunFam" id="3.60.15.10:FF:000013">
    <property type="entry name" value="Persulfide dioxygenase ETHE1, mitochondrial"/>
    <property type="match status" value="1"/>
</dbReference>
<dbReference type="Gene3D" id="3.60.15.10">
    <property type="entry name" value="Ribonuclease Z/Hydroxyacylglutathione hydrolase-like"/>
    <property type="match status" value="1"/>
</dbReference>
<organism evidence="10 11">
    <name type="scientific">Ferriphaselus amnicola</name>
    <dbReference type="NCBI Taxonomy" id="1188319"/>
    <lineage>
        <taxon>Bacteria</taxon>
        <taxon>Pseudomonadati</taxon>
        <taxon>Pseudomonadota</taxon>
        <taxon>Betaproteobacteria</taxon>
        <taxon>Nitrosomonadales</taxon>
        <taxon>Gallionellaceae</taxon>
        <taxon>Ferriphaselus</taxon>
    </lineage>
</organism>
<dbReference type="InterPro" id="IPR051682">
    <property type="entry name" value="Mito_Persulfide_Diox"/>
</dbReference>
<evidence type="ECO:0000259" key="9">
    <source>
        <dbReference type="SMART" id="SM00849"/>
    </source>
</evidence>
<sequence length="227" mass="25170">MIFRQLFDTPSSTLTYLIADDRGAAVIIDPVLEQAEQYLELLNELKLTLVWALDTHIHADHITGADALKQHTGATTVIAANCGASGYDRQLVDGEILVFGDESLRVIATPGHTSGSLCYIWRDRLFTGDTLMINACGRTDFQRGSSTEMYRSITQKLFILPDETLVYPGHDYKGRRVSSIGEEKVLNLRIAGKSEQEFCDIMDNLNLATPKRMHEAVPANLLGGRVE</sequence>
<dbReference type="InterPro" id="IPR044528">
    <property type="entry name" value="POD-like_MBL-fold"/>
</dbReference>
<dbReference type="AlphaFoldDB" id="A0A2Z6GAE1"/>
<dbReference type="SUPFAM" id="SSF56281">
    <property type="entry name" value="Metallo-hydrolase/oxidoreductase"/>
    <property type="match status" value="1"/>
</dbReference>
<keyword evidence="6" id="KW-0007">Acetylation</keyword>
<feature type="domain" description="Metallo-beta-lactamase" evidence="9">
    <location>
        <begin position="12"/>
        <end position="170"/>
    </location>
</feature>
<evidence type="ECO:0000256" key="4">
    <source>
        <dbReference type="ARBA" id="ARBA00022946"/>
    </source>
</evidence>
<evidence type="ECO:0000313" key="10">
    <source>
        <dbReference type="EMBL" id="BBE50426.1"/>
    </source>
</evidence>
<keyword evidence="7" id="KW-0560">Oxidoreductase</keyword>
<reference evidence="10 11" key="1">
    <citation type="submission" date="2018-06" db="EMBL/GenBank/DDBJ databases">
        <title>OYT1 Genome Sequencing.</title>
        <authorList>
            <person name="Kato S."/>
            <person name="Itoh T."/>
            <person name="Ohkuma M."/>
        </authorList>
    </citation>
    <scope>NUCLEOTIDE SEQUENCE [LARGE SCALE GENOMIC DNA]</scope>
    <source>
        <strain evidence="10 11">OYT1</strain>
    </source>
</reference>
<keyword evidence="5" id="KW-0223">Dioxygenase</keyword>
<keyword evidence="11" id="KW-1185">Reference proteome</keyword>
<evidence type="ECO:0000256" key="5">
    <source>
        <dbReference type="ARBA" id="ARBA00022964"/>
    </source>
</evidence>
<dbReference type="CDD" id="cd07724">
    <property type="entry name" value="POD-like_MBL-fold"/>
    <property type="match status" value="1"/>
</dbReference>
<dbReference type="Pfam" id="PF00753">
    <property type="entry name" value="Lactamase_B"/>
    <property type="match status" value="1"/>
</dbReference>
<keyword evidence="3" id="KW-0479">Metal-binding</keyword>
<evidence type="ECO:0000313" key="11">
    <source>
        <dbReference type="Proteomes" id="UP000033070"/>
    </source>
</evidence>
<dbReference type="PANTHER" id="PTHR43084">
    <property type="entry name" value="PERSULFIDE DIOXYGENASE ETHE1"/>
    <property type="match status" value="1"/>
</dbReference>
<dbReference type="EMBL" id="AP018738">
    <property type="protein sequence ID" value="BBE50426.1"/>
    <property type="molecule type" value="Genomic_DNA"/>
</dbReference>
<evidence type="ECO:0000256" key="1">
    <source>
        <dbReference type="ARBA" id="ARBA00001954"/>
    </source>
</evidence>
<dbReference type="GO" id="GO:0016787">
    <property type="term" value="F:hydrolase activity"/>
    <property type="evidence" value="ECO:0007669"/>
    <property type="project" value="UniProtKB-KW"/>
</dbReference>
<protein>
    <submittedName>
        <fullName evidence="10">Beta-lactamase hydrolase-like protein</fullName>
    </submittedName>
</protein>
<proteinExistence type="inferred from homology"/>
<evidence type="ECO:0000256" key="2">
    <source>
        <dbReference type="ARBA" id="ARBA00006759"/>
    </source>
</evidence>
<dbReference type="OrthoDB" id="9784009at2"/>
<dbReference type="InterPro" id="IPR001279">
    <property type="entry name" value="Metallo-B-lactamas"/>
</dbReference>
<keyword evidence="4" id="KW-0809">Transit peptide</keyword>
<keyword evidence="10" id="KW-0378">Hydrolase</keyword>
<dbReference type="STRING" id="1188319.OYT1_01732"/>
<dbReference type="SMART" id="SM00849">
    <property type="entry name" value="Lactamase_B"/>
    <property type="match status" value="1"/>
</dbReference>
<dbReference type="RefSeq" id="WP_145983667.1">
    <property type="nucleotide sequence ID" value="NZ_AP018738.1"/>
</dbReference>
<keyword evidence="8" id="KW-0408">Iron</keyword>
<dbReference type="KEGG" id="fam:OYT1_ch0863"/>
<evidence type="ECO:0000256" key="7">
    <source>
        <dbReference type="ARBA" id="ARBA00023002"/>
    </source>
</evidence>
<dbReference type="GO" id="GO:0046872">
    <property type="term" value="F:metal ion binding"/>
    <property type="evidence" value="ECO:0007669"/>
    <property type="project" value="UniProtKB-KW"/>
</dbReference>
<dbReference type="GO" id="GO:0006749">
    <property type="term" value="P:glutathione metabolic process"/>
    <property type="evidence" value="ECO:0007669"/>
    <property type="project" value="InterPro"/>
</dbReference>
<gene>
    <name evidence="10" type="ORF">OYT1_ch0863</name>
</gene>
<dbReference type="GO" id="GO:0050313">
    <property type="term" value="F:sulfur dioxygenase activity"/>
    <property type="evidence" value="ECO:0007669"/>
    <property type="project" value="InterPro"/>
</dbReference>
<evidence type="ECO:0000256" key="3">
    <source>
        <dbReference type="ARBA" id="ARBA00022723"/>
    </source>
</evidence>
<dbReference type="PANTHER" id="PTHR43084:SF1">
    <property type="entry name" value="PERSULFIDE DIOXYGENASE ETHE1, MITOCHONDRIAL"/>
    <property type="match status" value="1"/>
</dbReference>
<dbReference type="Proteomes" id="UP000033070">
    <property type="component" value="Chromosome"/>
</dbReference>
<dbReference type="InterPro" id="IPR036866">
    <property type="entry name" value="RibonucZ/Hydroxyglut_hydro"/>
</dbReference>
<comment type="similarity">
    <text evidence="2">Belongs to the metallo-beta-lactamase superfamily. Glyoxalase II family.</text>
</comment>
<accession>A0A2Z6GAE1</accession>
<name>A0A2Z6GAE1_9PROT</name>
<comment type="cofactor">
    <cofactor evidence="1">
        <name>Fe(2+)</name>
        <dbReference type="ChEBI" id="CHEBI:29033"/>
    </cofactor>
</comment>
<evidence type="ECO:0000256" key="8">
    <source>
        <dbReference type="ARBA" id="ARBA00023004"/>
    </source>
</evidence>
<evidence type="ECO:0000256" key="6">
    <source>
        <dbReference type="ARBA" id="ARBA00022990"/>
    </source>
</evidence>
<dbReference type="GO" id="GO:0070813">
    <property type="term" value="P:hydrogen sulfide metabolic process"/>
    <property type="evidence" value="ECO:0007669"/>
    <property type="project" value="TreeGrafter"/>
</dbReference>